<dbReference type="GO" id="GO:0016197">
    <property type="term" value="P:endosomal transport"/>
    <property type="evidence" value="ECO:0007669"/>
    <property type="project" value="TreeGrafter"/>
</dbReference>
<dbReference type="Proteomes" id="UP000242188">
    <property type="component" value="Unassembled WGS sequence"/>
</dbReference>
<sequence>MKMEGLTLSQQEQICYGELFQTCDVDGTGRITGVRASDLFLSSGLSQDHLMQVTELCGAKRLGHFGRSQFYIALKLIAAAQLGLPVKLDSLNTGKILVYQLVNLNTSKNRCD</sequence>
<gene>
    <name evidence="2" type="ORF">KP79_PYT07912</name>
</gene>
<dbReference type="GO" id="GO:0006897">
    <property type="term" value="P:endocytosis"/>
    <property type="evidence" value="ECO:0007669"/>
    <property type="project" value="TreeGrafter"/>
</dbReference>
<dbReference type="SMART" id="SM00027">
    <property type="entry name" value="EH"/>
    <property type="match status" value="1"/>
</dbReference>
<dbReference type="PROSITE" id="PS50031">
    <property type="entry name" value="EH"/>
    <property type="match status" value="1"/>
</dbReference>
<dbReference type="InterPro" id="IPR011992">
    <property type="entry name" value="EF-hand-dom_pair"/>
</dbReference>
<organism evidence="2 3">
    <name type="scientific">Mizuhopecten yessoensis</name>
    <name type="common">Japanese scallop</name>
    <name type="synonym">Patinopecten yessoensis</name>
    <dbReference type="NCBI Taxonomy" id="6573"/>
    <lineage>
        <taxon>Eukaryota</taxon>
        <taxon>Metazoa</taxon>
        <taxon>Spiralia</taxon>
        <taxon>Lophotrochozoa</taxon>
        <taxon>Mollusca</taxon>
        <taxon>Bivalvia</taxon>
        <taxon>Autobranchia</taxon>
        <taxon>Pteriomorphia</taxon>
        <taxon>Pectinida</taxon>
        <taxon>Pectinoidea</taxon>
        <taxon>Pectinidae</taxon>
        <taxon>Mizuhopecten</taxon>
    </lineage>
</organism>
<dbReference type="InterPro" id="IPR000261">
    <property type="entry name" value="EH_dom"/>
</dbReference>
<feature type="domain" description="EH" evidence="1">
    <location>
        <begin position="12"/>
        <end position="83"/>
    </location>
</feature>
<dbReference type="Gene3D" id="1.10.238.10">
    <property type="entry name" value="EF-hand"/>
    <property type="match status" value="1"/>
</dbReference>
<comment type="caution">
    <text evidence="2">The sequence shown here is derived from an EMBL/GenBank/DDBJ whole genome shotgun (WGS) entry which is preliminary data.</text>
</comment>
<dbReference type="GO" id="GO:0005737">
    <property type="term" value="C:cytoplasm"/>
    <property type="evidence" value="ECO:0007669"/>
    <property type="project" value="TreeGrafter"/>
</dbReference>
<evidence type="ECO:0000313" key="2">
    <source>
        <dbReference type="EMBL" id="OWF39702.1"/>
    </source>
</evidence>
<dbReference type="PANTHER" id="PTHR11216">
    <property type="entry name" value="EH DOMAIN"/>
    <property type="match status" value="1"/>
</dbReference>
<keyword evidence="3" id="KW-1185">Reference proteome</keyword>
<dbReference type="AlphaFoldDB" id="A0A210PTA5"/>
<name>A0A210PTA5_MIZYE</name>
<evidence type="ECO:0000313" key="3">
    <source>
        <dbReference type="Proteomes" id="UP000242188"/>
    </source>
</evidence>
<reference evidence="2 3" key="1">
    <citation type="journal article" date="2017" name="Nat. Ecol. Evol.">
        <title>Scallop genome provides insights into evolution of bilaterian karyotype and development.</title>
        <authorList>
            <person name="Wang S."/>
            <person name="Zhang J."/>
            <person name="Jiao W."/>
            <person name="Li J."/>
            <person name="Xun X."/>
            <person name="Sun Y."/>
            <person name="Guo X."/>
            <person name="Huan P."/>
            <person name="Dong B."/>
            <person name="Zhang L."/>
            <person name="Hu X."/>
            <person name="Sun X."/>
            <person name="Wang J."/>
            <person name="Zhao C."/>
            <person name="Wang Y."/>
            <person name="Wang D."/>
            <person name="Huang X."/>
            <person name="Wang R."/>
            <person name="Lv J."/>
            <person name="Li Y."/>
            <person name="Zhang Z."/>
            <person name="Liu B."/>
            <person name="Lu W."/>
            <person name="Hui Y."/>
            <person name="Liang J."/>
            <person name="Zhou Z."/>
            <person name="Hou R."/>
            <person name="Li X."/>
            <person name="Liu Y."/>
            <person name="Li H."/>
            <person name="Ning X."/>
            <person name="Lin Y."/>
            <person name="Zhao L."/>
            <person name="Xing Q."/>
            <person name="Dou J."/>
            <person name="Li Y."/>
            <person name="Mao J."/>
            <person name="Guo H."/>
            <person name="Dou H."/>
            <person name="Li T."/>
            <person name="Mu C."/>
            <person name="Jiang W."/>
            <person name="Fu Q."/>
            <person name="Fu X."/>
            <person name="Miao Y."/>
            <person name="Liu J."/>
            <person name="Yu Q."/>
            <person name="Li R."/>
            <person name="Liao H."/>
            <person name="Li X."/>
            <person name="Kong Y."/>
            <person name="Jiang Z."/>
            <person name="Chourrout D."/>
            <person name="Li R."/>
            <person name="Bao Z."/>
        </authorList>
    </citation>
    <scope>NUCLEOTIDE SEQUENCE [LARGE SCALE GENOMIC DNA]</scope>
    <source>
        <strain evidence="2 3">PY_sf001</strain>
    </source>
</reference>
<dbReference type="EMBL" id="NEDP02005514">
    <property type="protein sequence ID" value="OWF39702.1"/>
    <property type="molecule type" value="Genomic_DNA"/>
</dbReference>
<evidence type="ECO:0000259" key="1">
    <source>
        <dbReference type="PROSITE" id="PS50031"/>
    </source>
</evidence>
<dbReference type="SUPFAM" id="SSF47473">
    <property type="entry name" value="EF-hand"/>
    <property type="match status" value="1"/>
</dbReference>
<dbReference type="GO" id="GO:0005886">
    <property type="term" value="C:plasma membrane"/>
    <property type="evidence" value="ECO:0007669"/>
    <property type="project" value="TreeGrafter"/>
</dbReference>
<dbReference type="STRING" id="6573.A0A210PTA5"/>
<protein>
    <submittedName>
        <fullName evidence="2">RalBP1-associated Eps domain-containing protein 1</fullName>
    </submittedName>
</protein>
<proteinExistence type="predicted"/>
<dbReference type="Pfam" id="PF12763">
    <property type="entry name" value="EH"/>
    <property type="match status" value="1"/>
</dbReference>
<dbReference type="PANTHER" id="PTHR11216:SF174">
    <property type="entry name" value="GH06923P"/>
    <property type="match status" value="1"/>
</dbReference>
<accession>A0A210PTA5</accession>